<feature type="region of interest" description="Disordered" evidence="20">
    <location>
        <begin position="33"/>
        <end position="52"/>
    </location>
</feature>
<dbReference type="PANTHER" id="PTHR19384">
    <property type="entry name" value="NITRIC OXIDE SYNTHASE-RELATED"/>
    <property type="match status" value="1"/>
</dbReference>
<dbReference type="InterPro" id="IPR001094">
    <property type="entry name" value="Flavdoxin-like"/>
</dbReference>
<dbReference type="HOGENOM" id="CLU_001570_17_3_1"/>
<dbReference type="EMBL" id="AMBO01000382">
    <property type="protein sequence ID" value="EKC98772.1"/>
    <property type="molecule type" value="Genomic_DNA"/>
</dbReference>
<feature type="binding site" evidence="19">
    <location>
        <begin position="168"/>
        <end position="177"/>
    </location>
    <ligand>
        <name>FMN</name>
        <dbReference type="ChEBI" id="CHEBI:58210"/>
    </ligand>
</feature>
<keyword evidence="15 19" id="KW-0496">Mitochondrion</keyword>
<dbReference type="GO" id="GO:0010181">
    <property type="term" value="F:FMN binding"/>
    <property type="evidence" value="ECO:0007669"/>
    <property type="project" value="UniProtKB-UniRule"/>
</dbReference>
<evidence type="ECO:0000256" key="17">
    <source>
        <dbReference type="ARBA" id="ARBA00023166"/>
    </source>
</evidence>
<comment type="function">
    <text evidence="19">This enzyme is required for electron transfer from NADP to cytochrome P450 in microsomes. It can also provide electron transfer to heme oxygenase and cytochrome B5. Involved in ergosterol biosynthesis.</text>
</comment>
<dbReference type="PRINTS" id="PR00369">
    <property type="entry name" value="FLAVODOXIN"/>
</dbReference>
<dbReference type="SUPFAM" id="SSF52218">
    <property type="entry name" value="Flavoproteins"/>
    <property type="match status" value="1"/>
</dbReference>
<evidence type="ECO:0000313" key="25">
    <source>
        <dbReference type="Proteomes" id="UP000006757"/>
    </source>
</evidence>
<dbReference type="InterPro" id="IPR017938">
    <property type="entry name" value="Riboflavin_synthase-like_b-brl"/>
</dbReference>
<dbReference type="PROSITE" id="PS50902">
    <property type="entry name" value="FLAVODOXIN_LIKE"/>
    <property type="match status" value="1"/>
</dbReference>
<evidence type="ECO:0000256" key="19">
    <source>
        <dbReference type="HAMAP-Rule" id="MF_03212"/>
    </source>
</evidence>
<name>K1VPZ5_TRIAC</name>
<dbReference type="GO" id="GO:0005886">
    <property type="term" value="C:plasma membrane"/>
    <property type="evidence" value="ECO:0007669"/>
    <property type="project" value="UniProtKB-SubCell"/>
</dbReference>
<keyword evidence="16 19" id="KW-0472">Membrane</keyword>
<keyword evidence="17 19" id="KW-1207">Sterol metabolism</keyword>
<dbReference type="FunFam" id="3.40.50.80:FF:000018">
    <property type="entry name" value="NADPH--cytochrome P450 reductase"/>
    <property type="match status" value="1"/>
</dbReference>
<feature type="domain" description="Flavodoxin-like" evidence="22">
    <location>
        <begin position="69"/>
        <end position="219"/>
    </location>
</feature>
<evidence type="ECO:0000256" key="9">
    <source>
        <dbReference type="ARBA" id="ARBA00022857"/>
    </source>
</evidence>
<dbReference type="EC" id="1.6.2.4" evidence="19"/>
<dbReference type="InterPro" id="IPR017927">
    <property type="entry name" value="FAD-bd_FR_type"/>
</dbReference>
<dbReference type="GO" id="GO:0005741">
    <property type="term" value="C:mitochondrial outer membrane"/>
    <property type="evidence" value="ECO:0007669"/>
    <property type="project" value="UniProtKB-SubCell"/>
</dbReference>
<gene>
    <name evidence="24" type="ORF">A1Q2_07004</name>
</gene>
<dbReference type="Gene3D" id="2.40.30.10">
    <property type="entry name" value="Translation factors"/>
    <property type="match status" value="1"/>
</dbReference>
<keyword evidence="25" id="KW-1185">Reference proteome</keyword>
<evidence type="ECO:0000256" key="16">
    <source>
        <dbReference type="ARBA" id="ARBA00023136"/>
    </source>
</evidence>
<dbReference type="GO" id="GO:0005789">
    <property type="term" value="C:endoplasmic reticulum membrane"/>
    <property type="evidence" value="ECO:0007669"/>
    <property type="project" value="UniProtKB-SubCell"/>
</dbReference>
<feature type="binding site" evidence="19">
    <location>
        <begin position="665"/>
        <end position="669"/>
    </location>
    <ligand>
        <name>NADP(+)</name>
        <dbReference type="ChEBI" id="CHEBI:58349"/>
    </ligand>
</feature>
<dbReference type="Pfam" id="PF00175">
    <property type="entry name" value="NAD_binding_1"/>
    <property type="match status" value="1"/>
</dbReference>
<dbReference type="Proteomes" id="UP000006757">
    <property type="component" value="Unassembled WGS sequence"/>
</dbReference>
<feature type="binding site" evidence="19">
    <location>
        <begin position="464"/>
        <end position="467"/>
    </location>
    <ligand>
        <name>FAD</name>
        <dbReference type="ChEBI" id="CHEBI:57692"/>
    </ligand>
</feature>
<keyword evidence="2 19" id="KW-0444">Lipid biosynthesis</keyword>
<evidence type="ECO:0000256" key="18">
    <source>
        <dbReference type="ARBA" id="ARBA00023221"/>
    </source>
</evidence>
<evidence type="ECO:0000256" key="14">
    <source>
        <dbReference type="ARBA" id="ARBA00023098"/>
    </source>
</evidence>
<dbReference type="PANTHER" id="PTHR19384:SF17">
    <property type="entry name" value="NADPH--CYTOCHROME P450 REDUCTASE"/>
    <property type="match status" value="1"/>
</dbReference>
<feature type="binding site" evidence="19">
    <location>
        <position position="584"/>
    </location>
    <ligand>
        <name>NADP(+)</name>
        <dbReference type="ChEBI" id="CHEBI:58349"/>
    </ligand>
</feature>
<dbReference type="PROSITE" id="PS51384">
    <property type="entry name" value="FAD_FR"/>
    <property type="match status" value="1"/>
</dbReference>
<comment type="similarity">
    <text evidence="19">Belongs to the NADPH--cytochrome P450 reductase family.</text>
</comment>
<dbReference type="InterPro" id="IPR023208">
    <property type="entry name" value="P450R"/>
</dbReference>
<dbReference type="AlphaFoldDB" id="K1VPZ5"/>
<evidence type="ECO:0000256" key="2">
    <source>
        <dbReference type="ARBA" id="ARBA00022516"/>
    </source>
</evidence>
<dbReference type="eggNOG" id="KOG1158">
    <property type="taxonomic scope" value="Eukaryota"/>
</dbReference>
<dbReference type="InterPro" id="IPR001433">
    <property type="entry name" value="OxRdtase_FAD/NAD-bd"/>
</dbReference>
<dbReference type="Gene3D" id="3.40.50.360">
    <property type="match status" value="1"/>
</dbReference>
<keyword evidence="8 19" id="KW-0274">FAD</keyword>
<dbReference type="SUPFAM" id="SSF52343">
    <property type="entry name" value="Ferredoxin reductase-like, C-terminal NADP-linked domain"/>
    <property type="match status" value="1"/>
</dbReference>
<reference evidence="24 25" key="1">
    <citation type="journal article" date="2012" name="Eukaryot. Cell">
        <title>Genome sequence of the Trichosporon asahii environmental strain CBS 8904.</title>
        <authorList>
            <person name="Yang R.Y."/>
            <person name="Li H.T."/>
            <person name="Zhu H."/>
            <person name="Zhou G.P."/>
            <person name="Wang M."/>
            <person name="Wang L."/>
        </authorList>
    </citation>
    <scope>NUCLEOTIDE SEQUENCE [LARGE SCALE GENOMIC DNA]</scope>
    <source>
        <strain evidence="24 25">CBS 8904</strain>
    </source>
</reference>
<dbReference type="InterPro" id="IPR001709">
    <property type="entry name" value="Flavoprot_Pyr_Nucl_cyt_Rdtase"/>
</dbReference>
<evidence type="ECO:0000256" key="4">
    <source>
        <dbReference type="ARBA" id="ARBA00022643"/>
    </source>
</evidence>
<keyword evidence="11" id="KW-1133">Transmembrane helix</keyword>
<keyword evidence="1 19" id="KW-1003">Cell membrane</keyword>
<dbReference type="Pfam" id="PF00258">
    <property type="entry name" value="Flavodoxin_1"/>
    <property type="match status" value="1"/>
</dbReference>
<dbReference type="SMR" id="K1VPZ5"/>
<feature type="binding site" evidence="19">
    <location>
        <position position="488"/>
    </location>
    <ligand>
        <name>FAD</name>
        <dbReference type="ChEBI" id="CHEBI:57692"/>
    </ligand>
</feature>
<evidence type="ECO:0000256" key="11">
    <source>
        <dbReference type="ARBA" id="ARBA00022989"/>
    </source>
</evidence>
<comment type="similarity">
    <text evidence="19">In the C-terminal section; belongs to the flavoprotein pyridine nucleotide cytochrome reductase family.</text>
</comment>
<dbReference type="CDD" id="cd06204">
    <property type="entry name" value="CYPOR"/>
    <property type="match status" value="1"/>
</dbReference>
<feature type="binding site" evidence="19">
    <location>
        <begin position="75"/>
        <end position="80"/>
    </location>
    <ligand>
        <name>FMN</name>
        <dbReference type="ChEBI" id="CHEBI:58210"/>
    </ligand>
</feature>
<proteinExistence type="inferred from homology"/>
<comment type="caution">
    <text evidence="19">Lacks conserved residue(s) required for the propagation of feature annotation.</text>
</comment>
<evidence type="ECO:0000256" key="1">
    <source>
        <dbReference type="ARBA" id="ARBA00022475"/>
    </source>
</evidence>
<keyword evidence="7 19" id="KW-0256">Endoplasmic reticulum</keyword>
<feature type="binding site" evidence="19">
    <location>
        <begin position="654"/>
        <end position="655"/>
    </location>
    <ligand>
        <name>NADP(+)</name>
        <dbReference type="ChEBI" id="CHEBI:58349"/>
    </ligand>
</feature>
<keyword evidence="13 19" id="KW-0756">Sterol biosynthesis</keyword>
<feature type="binding site" evidence="19">
    <location>
        <position position="741"/>
    </location>
    <ligand>
        <name>FAD</name>
        <dbReference type="ChEBI" id="CHEBI:57692"/>
    </ligand>
</feature>
<dbReference type="InterPro" id="IPR039261">
    <property type="entry name" value="FNR_nucleotide-bd"/>
</dbReference>
<dbReference type="InParanoid" id="K1VPZ5"/>
<feature type="compositionally biased region" description="Low complexity" evidence="20">
    <location>
        <begin position="33"/>
        <end position="42"/>
    </location>
</feature>
<dbReference type="InterPro" id="IPR023173">
    <property type="entry name" value="NADPH_Cyt_P450_Rdtase_alpha"/>
</dbReference>
<dbReference type="GO" id="GO:0050660">
    <property type="term" value="F:flavin adenine dinucleotide binding"/>
    <property type="evidence" value="ECO:0007669"/>
    <property type="project" value="UniProtKB-UniRule"/>
</dbReference>
<dbReference type="InterPro" id="IPR029039">
    <property type="entry name" value="Flavoprotein-like_sf"/>
</dbReference>
<dbReference type="Gene3D" id="3.40.50.80">
    <property type="entry name" value="Nucleotide-binding domain of ferredoxin-NADP reductase (FNR) module"/>
    <property type="match status" value="1"/>
</dbReference>
<sequence length="742" mass="82659">MDNQTAAVLLLLFIFLYWRRESLPFIGGGDAKSSSTAAGSATKSHKPKVLDDDNEDDFVVQMREGKKQLAVFFGSQTGTANEYALRIAKEAKSRFGVTSLVCDPEEYEVATLDRVPSDKAVIFVMASYGDGEPTDNAEEMWNFLFDDDVTFSNGGQSLDNLNYVMFGLGNTTYEKYQGAARKLDARLEELGARRIGERGEADEIVGTEMGYLDWKDGMWAALADRLELQEGEAGDIADFVVTEVPDHPDEKVYRGELSPQALKAAHGGAPSGSYDAKNPYAAPVATSRELFAMEGVDGDRNCVHLELDISGTNISYQHGDHVAIWPSNPDMAVERFLSVLGLNDKRDTPIEIKALDPQLAAVPFPCPATYESIFRHYLEISAIASRQTLAMLAKYAPTPEARATMERWGNDKEAYHREIEGARVRLGEALQLAAGDDPHVSTTATKWDIPFDRIISLVPRQKPRFYSISSSSKLHPDTIHVTAVILRYQTPDSKLHGNNPRWIYGAGTNFLLNVQQARLGGLAGGVTPIRLDGMPTTTPTYRIEGPRAVHAKDNVYRIPMHTRRSTFRLPQRTNVPVIMIGPGTGVAPFRGFVQERVAQARQSREKRGPDALKDWAPMWLFYGCRNDSDFLYKEEWPEYAKELDGKFSMHTALSRGPDRKPDGSKIYVQDLIWDQREALVPAITQQGAYIYICGDAKNMAKAVEHTFAKMLAEYRGGSAEMEGAEEIKNLKDRKRFLTDVWS</sequence>
<accession>K1VPZ5</accession>
<dbReference type="InterPro" id="IPR003097">
    <property type="entry name" value="CysJ-like_FAD-binding"/>
</dbReference>
<dbReference type="HAMAP" id="MF_03212">
    <property type="entry name" value="NCPR"/>
    <property type="match status" value="1"/>
</dbReference>
<dbReference type="GO" id="GO:0005829">
    <property type="term" value="C:cytosol"/>
    <property type="evidence" value="ECO:0007669"/>
    <property type="project" value="TreeGrafter"/>
</dbReference>
<keyword evidence="10 19" id="KW-0752">Steroid biosynthesis</keyword>
<dbReference type="InterPro" id="IPR008254">
    <property type="entry name" value="Flavodoxin/NO_synth"/>
</dbReference>
<keyword evidence="14 19" id="KW-0443">Lipid metabolism</keyword>
<evidence type="ECO:0000256" key="20">
    <source>
        <dbReference type="SAM" id="MobiDB-lite"/>
    </source>
</evidence>
<keyword evidence="3 19" id="KW-0285">Flavoprotein</keyword>
<evidence type="ECO:0000256" key="12">
    <source>
        <dbReference type="ARBA" id="ARBA00023002"/>
    </source>
</evidence>
<dbReference type="GO" id="GO:0050661">
    <property type="term" value="F:NADP binding"/>
    <property type="evidence" value="ECO:0007669"/>
    <property type="project" value="UniProtKB-UniRule"/>
</dbReference>
<evidence type="ECO:0000256" key="10">
    <source>
        <dbReference type="ARBA" id="ARBA00022955"/>
    </source>
</evidence>
<evidence type="ECO:0000259" key="22">
    <source>
        <dbReference type="PROSITE" id="PS50902"/>
    </source>
</evidence>
<evidence type="ECO:0000256" key="3">
    <source>
        <dbReference type="ARBA" id="ARBA00022630"/>
    </source>
</evidence>
<feature type="binding site" evidence="19">
    <location>
        <begin position="482"/>
        <end position="484"/>
    </location>
    <ligand>
        <name>FAD</name>
        <dbReference type="ChEBI" id="CHEBI:57692"/>
    </ligand>
</feature>
<comment type="similarity">
    <text evidence="19">In the N-terminal section; belongs to the flavodoxin family.</text>
</comment>
<keyword evidence="6 19" id="KW-1000">Mitochondrion outer membrane</keyword>
<feature type="binding site" evidence="19">
    <location>
        <position position="300"/>
    </location>
    <ligand>
        <name>NADP(+)</name>
        <dbReference type="ChEBI" id="CHEBI:58349"/>
    </ligand>
</feature>
<evidence type="ECO:0000256" key="13">
    <source>
        <dbReference type="ARBA" id="ARBA00023011"/>
    </source>
</evidence>
<dbReference type="FunCoup" id="K1VPZ5">
    <property type="interactions" value="414"/>
</dbReference>
<comment type="cofactor">
    <cofactor evidence="19">
        <name>FAD</name>
        <dbReference type="ChEBI" id="CHEBI:57692"/>
    </cofactor>
    <text evidence="19">Binds 1 FAD per monomer.</text>
</comment>
<comment type="cofactor">
    <cofactor evidence="19">
        <name>FMN</name>
        <dbReference type="ChEBI" id="CHEBI:58210"/>
    </cofactor>
    <text evidence="19">Binds 1 FMN per monomer.</text>
</comment>
<dbReference type="OMA" id="HRMYSIA"/>
<dbReference type="PRINTS" id="PR00371">
    <property type="entry name" value="FPNCR"/>
</dbReference>
<organism evidence="24 25">
    <name type="scientific">Trichosporon asahii var. asahii (strain CBS 8904)</name>
    <name type="common">Yeast</name>
    <dbReference type="NCBI Taxonomy" id="1220162"/>
    <lineage>
        <taxon>Eukaryota</taxon>
        <taxon>Fungi</taxon>
        <taxon>Dikarya</taxon>
        <taxon>Basidiomycota</taxon>
        <taxon>Agaricomycotina</taxon>
        <taxon>Tremellomycetes</taxon>
        <taxon>Trichosporonales</taxon>
        <taxon>Trichosporonaceae</taxon>
        <taxon>Trichosporon</taxon>
    </lineage>
</organism>
<keyword evidence="18 19" id="KW-0753">Steroid metabolism</keyword>
<dbReference type="FunFam" id="2.40.30.10:FF:000100">
    <property type="entry name" value="NADPH--cytochrome P450 reductase"/>
    <property type="match status" value="1"/>
</dbReference>
<dbReference type="GO" id="GO:0006696">
    <property type="term" value="P:ergosterol biosynthetic process"/>
    <property type="evidence" value="ECO:0007669"/>
    <property type="project" value="UniProtKB-UniRule"/>
</dbReference>
<dbReference type="Pfam" id="PF00667">
    <property type="entry name" value="FAD_binding_1"/>
    <property type="match status" value="1"/>
</dbReference>
<evidence type="ECO:0000259" key="23">
    <source>
        <dbReference type="PROSITE" id="PS51384"/>
    </source>
</evidence>
<comment type="caution">
    <text evidence="24">The sequence shown here is derived from an EMBL/GenBank/DDBJ whole genome shotgun (WGS) entry which is preliminary data.</text>
</comment>
<keyword evidence="5" id="KW-0812">Transmembrane</keyword>
<feature type="chain" id="PRO_5003854287" description="NADPH--cytochrome P450 reductase" evidence="21">
    <location>
        <begin position="23"/>
        <end position="742"/>
    </location>
</feature>
<feature type="domain" description="FAD-binding FR-type" evidence="23">
    <location>
        <begin position="277"/>
        <end position="542"/>
    </location>
</feature>
<keyword evidence="9 19" id="KW-0521">NADP</keyword>
<comment type="subcellular location">
    <subcellularLocation>
        <location evidence="19">Endoplasmic reticulum membrane</location>
        <topology evidence="19">Single-pass membrane protein</topology>
        <orientation evidence="19">Cytoplasmic side</orientation>
    </subcellularLocation>
    <subcellularLocation>
        <location evidence="19">Mitochondrion outer membrane</location>
        <topology evidence="19">Single-pass membrane protein</topology>
        <orientation evidence="19">Cytoplasmic side</orientation>
    </subcellularLocation>
    <subcellularLocation>
        <location evidence="19">Cell membrane</location>
        <topology evidence="19">Single-pass membrane protein</topology>
        <orientation evidence="19">Cytoplasmic side</orientation>
    </subcellularLocation>
</comment>
<protein>
    <recommendedName>
        <fullName evidence="19">NADPH--cytochrome P450 reductase</fullName>
        <shortName evidence="19">CPR</shortName>
        <shortName evidence="19">P450R</shortName>
        <ecNumber evidence="19">1.6.2.4</ecNumber>
    </recommendedName>
</protein>
<dbReference type="STRING" id="1220162.K1VPZ5"/>
<comment type="catalytic activity">
    <reaction evidence="19">
        <text>2 oxidized [cytochrome P450] + NADPH = 2 reduced [cytochrome P450] + NADP(+) + H(+)</text>
        <dbReference type="Rhea" id="RHEA:24040"/>
        <dbReference type="Rhea" id="RHEA-COMP:14627"/>
        <dbReference type="Rhea" id="RHEA-COMP:14628"/>
        <dbReference type="ChEBI" id="CHEBI:15378"/>
        <dbReference type="ChEBI" id="CHEBI:55376"/>
        <dbReference type="ChEBI" id="CHEBI:57783"/>
        <dbReference type="ChEBI" id="CHEBI:58349"/>
        <dbReference type="ChEBI" id="CHEBI:60344"/>
        <dbReference type="EC" id="1.6.2.4"/>
    </reaction>
</comment>
<evidence type="ECO:0000256" key="15">
    <source>
        <dbReference type="ARBA" id="ARBA00023128"/>
    </source>
</evidence>
<dbReference type="OrthoDB" id="1856718at2759"/>
<feature type="signal peptide" evidence="21">
    <location>
        <begin position="1"/>
        <end position="22"/>
    </location>
</feature>
<evidence type="ECO:0000313" key="24">
    <source>
        <dbReference type="EMBL" id="EKC98772.1"/>
    </source>
</evidence>
<keyword evidence="21" id="KW-0732">Signal</keyword>
<dbReference type="SUPFAM" id="SSF63380">
    <property type="entry name" value="Riboflavin synthase domain-like"/>
    <property type="match status" value="1"/>
</dbReference>
<evidence type="ECO:0000256" key="8">
    <source>
        <dbReference type="ARBA" id="ARBA00022827"/>
    </source>
</evidence>
<evidence type="ECO:0000256" key="6">
    <source>
        <dbReference type="ARBA" id="ARBA00022787"/>
    </source>
</evidence>
<dbReference type="PIRSF" id="PIRSF000208">
    <property type="entry name" value="P450R"/>
    <property type="match status" value="1"/>
</dbReference>
<dbReference type="Gene3D" id="1.20.990.10">
    <property type="entry name" value="NADPH-cytochrome p450 Reductase, Chain A, domain 3"/>
    <property type="match status" value="1"/>
</dbReference>
<evidence type="ECO:0000256" key="5">
    <source>
        <dbReference type="ARBA" id="ARBA00022692"/>
    </source>
</evidence>
<evidence type="ECO:0000256" key="7">
    <source>
        <dbReference type="ARBA" id="ARBA00022824"/>
    </source>
</evidence>
<evidence type="ECO:0000256" key="21">
    <source>
        <dbReference type="SAM" id="SignalP"/>
    </source>
</evidence>
<dbReference type="GO" id="GO:0003958">
    <property type="term" value="F:NADPH-hemoprotein reductase activity"/>
    <property type="evidence" value="ECO:0007669"/>
    <property type="project" value="UniProtKB-UniRule"/>
</dbReference>
<keyword evidence="12 19" id="KW-0560">Oxidoreductase</keyword>
<keyword evidence="4 19" id="KW-0288">FMN</keyword>